<feature type="compositionally biased region" description="Polar residues" evidence="1">
    <location>
        <begin position="26"/>
        <end position="43"/>
    </location>
</feature>
<evidence type="ECO:0000313" key="2">
    <source>
        <dbReference type="EMBL" id="CAH1098837.1"/>
    </source>
</evidence>
<proteinExistence type="predicted"/>
<evidence type="ECO:0000256" key="1">
    <source>
        <dbReference type="SAM" id="MobiDB-lite"/>
    </source>
</evidence>
<dbReference type="Proteomes" id="UP001153636">
    <property type="component" value="Chromosome 1"/>
</dbReference>
<dbReference type="OrthoDB" id="6766867at2759"/>
<name>A0A9P0CHP7_9CUCU</name>
<dbReference type="AlphaFoldDB" id="A0A9P0CHP7"/>
<dbReference type="EMBL" id="OV651813">
    <property type="protein sequence ID" value="CAH1098837.1"/>
    <property type="molecule type" value="Genomic_DNA"/>
</dbReference>
<reference evidence="2" key="1">
    <citation type="submission" date="2022-01" db="EMBL/GenBank/DDBJ databases">
        <authorList>
            <person name="King R."/>
        </authorList>
    </citation>
    <scope>NUCLEOTIDE SEQUENCE</scope>
</reference>
<organism evidence="2 3">
    <name type="scientific">Psylliodes chrysocephalus</name>
    <dbReference type="NCBI Taxonomy" id="3402493"/>
    <lineage>
        <taxon>Eukaryota</taxon>
        <taxon>Metazoa</taxon>
        <taxon>Ecdysozoa</taxon>
        <taxon>Arthropoda</taxon>
        <taxon>Hexapoda</taxon>
        <taxon>Insecta</taxon>
        <taxon>Pterygota</taxon>
        <taxon>Neoptera</taxon>
        <taxon>Endopterygota</taxon>
        <taxon>Coleoptera</taxon>
        <taxon>Polyphaga</taxon>
        <taxon>Cucujiformia</taxon>
        <taxon>Chrysomeloidea</taxon>
        <taxon>Chrysomelidae</taxon>
        <taxon>Galerucinae</taxon>
        <taxon>Alticini</taxon>
        <taxon>Psylliodes</taxon>
    </lineage>
</organism>
<gene>
    <name evidence="2" type="ORF">PSYICH_LOCUS1369</name>
</gene>
<protein>
    <submittedName>
        <fullName evidence="2">Uncharacterized protein</fullName>
    </submittedName>
</protein>
<keyword evidence="3" id="KW-1185">Reference proteome</keyword>
<accession>A0A9P0CHP7</accession>
<sequence length="182" mass="21044">MSNFTTAIQNIRNNIDTVIHEEWQSQDPQELNLNDNTQSGPSTSKKRRFVEKEDPIPNLRTCKEICDTIVVQLHINLLPLRHIFQYLDRETSGPRVYSEAIGKMLESYEKSLVLNFVPIVNPLPELDAAAIRNLSTDQKYLYEMCYSISRKNWSLNLAARNSGTIAEKENHRFVMEEDTSLE</sequence>
<feature type="region of interest" description="Disordered" evidence="1">
    <location>
        <begin position="26"/>
        <end position="51"/>
    </location>
</feature>
<evidence type="ECO:0000313" key="3">
    <source>
        <dbReference type="Proteomes" id="UP001153636"/>
    </source>
</evidence>